<evidence type="ECO:0000256" key="6">
    <source>
        <dbReference type="SAM" id="Phobius"/>
    </source>
</evidence>
<dbReference type="Proteomes" id="UP000481517">
    <property type="component" value="Unassembled WGS sequence"/>
</dbReference>
<gene>
    <name evidence="8" type="ORF">PSI9734_01740</name>
</gene>
<feature type="domain" description="Cytochrome b561 bacterial/Ni-hydrogenase" evidence="7">
    <location>
        <begin position="13"/>
        <end position="174"/>
    </location>
</feature>
<dbReference type="Gene3D" id="1.20.950.20">
    <property type="entry name" value="Transmembrane di-heme cytochromes, Chain C"/>
    <property type="match status" value="1"/>
</dbReference>
<protein>
    <recommendedName>
        <fullName evidence="7">Cytochrome b561 bacterial/Ni-hydrogenase domain-containing protein</fullName>
    </recommendedName>
</protein>
<dbReference type="RefSeq" id="WP_173920724.1">
    <property type="nucleotide sequence ID" value="NZ_CADCXY010000004.1"/>
</dbReference>
<evidence type="ECO:0000256" key="1">
    <source>
        <dbReference type="ARBA" id="ARBA00004651"/>
    </source>
</evidence>
<dbReference type="GO" id="GO:0020037">
    <property type="term" value="F:heme binding"/>
    <property type="evidence" value="ECO:0007669"/>
    <property type="project" value="TreeGrafter"/>
</dbReference>
<keyword evidence="3 6" id="KW-0812">Transmembrane</keyword>
<feature type="transmembrane region" description="Helical" evidence="6">
    <location>
        <begin position="12"/>
        <end position="35"/>
    </location>
</feature>
<dbReference type="GO" id="GO:0005886">
    <property type="term" value="C:plasma membrane"/>
    <property type="evidence" value="ECO:0007669"/>
    <property type="project" value="UniProtKB-SubCell"/>
</dbReference>
<name>A0A6S6WN88_9GAMM</name>
<evidence type="ECO:0000256" key="2">
    <source>
        <dbReference type="ARBA" id="ARBA00022475"/>
    </source>
</evidence>
<evidence type="ECO:0000256" key="4">
    <source>
        <dbReference type="ARBA" id="ARBA00022989"/>
    </source>
</evidence>
<evidence type="ECO:0000313" key="9">
    <source>
        <dbReference type="Proteomes" id="UP000481517"/>
    </source>
</evidence>
<dbReference type="GO" id="GO:0009055">
    <property type="term" value="F:electron transfer activity"/>
    <property type="evidence" value="ECO:0007669"/>
    <property type="project" value="InterPro"/>
</dbReference>
<feature type="transmembrane region" description="Helical" evidence="6">
    <location>
        <begin position="100"/>
        <end position="120"/>
    </location>
</feature>
<dbReference type="InterPro" id="IPR016174">
    <property type="entry name" value="Di-haem_cyt_TM"/>
</dbReference>
<reference evidence="8 9" key="1">
    <citation type="submission" date="2020-02" db="EMBL/GenBank/DDBJ databases">
        <authorList>
            <person name="Rodrigo-Torres L."/>
            <person name="Arahal R. D."/>
            <person name="Lucena T."/>
        </authorList>
    </citation>
    <scope>NUCLEOTIDE SEQUENCE [LARGE SCALE GENOMIC DNA]</scope>
    <source>
        <strain evidence="8 9">CECT 9734</strain>
    </source>
</reference>
<dbReference type="PANTHER" id="PTHR30485">
    <property type="entry name" value="NI/FE-HYDROGENASE 1 B-TYPE CYTOCHROME SUBUNIT"/>
    <property type="match status" value="1"/>
</dbReference>
<dbReference type="InterPro" id="IPR051542">
    <property type="entry name" value="Hydrogenase_cytochrome"/>
</dbReference>
<feature type="transmembrane region" description="Helical" evidence="6">
    <location>
        <begin position="140"/>
        <end position="161"/>
    </location>
</feature>
<dbReference type="GO" id="GO:0022904">
    <property type="term" value="P:respiratory electron transport chain"/>
    <property type="evidence" value="ECO:0007669"/>
    <property type="project" value="InterPro"/>
</dbReference>
<proteinExistence type="predicted"/>
<keyword evidence="9" id="KW-1185">Reference proteome</keyword>
<keyword evidence="2" id="KW-1003">Cell membrane</keyword>
<dbReference type="InterPro" id="IPR011577">
    <property type="entry name" value="Cyt_b561_bac/Ni-Hgenase"/>
</dbReference>
<keyword evidence="4 6" id="KW-1133">Transmembrane helix</keyword>
<feature type="transmembrane region" description="Helical" evidence="6">
    <location>
        <begin position="41"/>
        <end position="62"/>
    </location>
</feature>
<dbReference type="PANTHER" id="PTHR30485:SF2">
    <property type="entry name" value="BLL0597 PROTEIN"/>
    <property type="match status" value="1"/>
</dbReference>
<dbReference type="EMBL" id="CADCXY010000004">
    <property type="protein sequence ID" value="CAB0151351.1"/>
    <property type="molecule type" value="Genomic_DNA"/>
</dbReference>
<evidence type="ECO:0000313" key="8">
    <source>
        <dbReference type="EMBL" id="CAB0151351.1"/>
    </source>
</evidence>
<evidence type="ECO:0000256" key="3">
    <source>
        <dbReference type="ARBA" id="ARBA00022692"/>
    </source>
</evidence>
<accession>A0A6S6WN88</accession>
<evidence type="ECO:0000259" key="7">
    <source>
        <dbReference type="Pfam" id="PF01292"/>
    </source>
</evidence>
<dbReference type="AlphaFoldDB" id="A0A6S6WN88"/>
<dbReference type="SUPFAM" id="SSF81342">
    <property type="entry name" value="Transmembrane di-heme cytochromes"/>
    <property type="match status" value="1"/>
</dbReference>
<comment type="subcellular location">
    <subcellularLocation>
        <location evidence="1">Cell membrane</location>
        <topology evidence="1">Multi-pass membrane protein</topology>
    </subcellularLocation>
</comment>
<organism evidence="8 9">
    <name type="scientific">Pseudidiomarina piscicola</name>
    <dbReference type="NCBI Taxonomy" id="2614830"/>
    <lineage>
        <taxon>Bacteria</taxon>
        <taxon>Pseudomonadati</taxon>
        <taxon>Pseudomonadota</taxon>
        <taxon>Gammaproteobacteria</taxon>
        <taxon>Alteromonadales</taxon>
        <taxon>Idiomarinaceae</taxon>
        <taxon>Pseudidiomarina</taxon>
    </lineage>
</organism>
<evidence type="ECO:0000256" key="5">
    <source>
        <dbReference type="ARBA" id="ARBA00023136"/>
    </source>
</evidence>
<keyword evidence="5 6" id="KW-0472">Membrane</keyword>
<sequence>MKHTNSDQPLRIWHPLIRLIHWWLVAAFTINYFVVDAGGQIHQWVGYGALAAVLLRIGWGFIDKGYGSFRTMRLSRKALQQHFTHLKQRAVPKQSGHNPLGWLMVMAVIVLFVGLGVTGFMMEEIDALFGNSTLETVHAWLSNTLYGFALVHVAAVVWVGWRGRIALIRPMITGKRDRD</sequence>
<dbReference type="Pfam" id="PF01292">
    <property type="entry name" value="Ni_hydr_CYTB"/>
    <property type="match status" value="1"/>
</dbReference>